<gene>
    <name evidence="2" type="ORF">O9H85_02520</name>
</gene>
<keyword evidence="3" id="KW-1185">Reference proteome</keyword>
<dbReference type="InterPro" id="IPR025877">
    <property type="entry name" value="MobA-like_NTP_Trfase"/>
</dbReference>
<dbReference type="RefSeq" id="WP_269879686.1">
    <property type="nucleotide sequence ID" value="NZ_JAQAGZ010000001.1"/>
</dbReference>
<dbReference type="InterPro" id="IPR029044">
    <property type="entry name" value="Nucleotide-diphossugar_trans"/>
</dbReference>
<proteinExistence type="predicted"/>
<dbReference type="Pfam" id="PF12804">
    <property type="entry name" value="NTP_transf_3"/>
    <property type="match status" value="1"/>
</dbReference>
<name>A0ABT4Q369_9BACL</name>
<dbReference type="Proteomes" id="UP001527882">
    <property type="component" value="Unassembled WGS sequence"/>
</dbReference>
<dbReference type="EMBL" id="JAQAGZ010000001">
    <property type="protein sequence ID" value="MCZ8511328.1"/>
    <property type="molecule type" value="Genomic_DNA"/>
</dbReference>
<keyword evidence="2" id="KW-0808">Transferase</keyword>
<dbReference type="GO" id="GO:0016740">
    <property type="term" value="F:transferase activity"/>
    <property type="evidence" value="ECO:0007669"/>
    <property type="project" value="UniProtKB-KW"/>
</dbReference>
<sequence>MTLSGIILAGGPTRIVHGVALGLLPLSNGTVLGEQIARMQCVCSEVVMVTNEPRAWLEHVPRSVRVITDYYPERGPLGGLHAALALSKGSEAWVTAMGMPLLSSAAALFLLEHLQVFGYDAVFPSSRGKISPYGGMIRRSCLDELNGLMSVNERRWESFFARLRWAGAEEAMLADHGVAPGWNLRI</sequence>
<evidence type="ECO:0000313" key="2">
    <source>
        <dbReference type="EMBL" id="MCZ8511328.1"/>
    </source>
</evidence>
<organism evidence="2 3">
    <name type="scientific">Paenibacillus gyeongsangnamensis</name>
    <dbReference type="NCBI Taxonomy" id="3388067"/>
    <lineage>
        <taxon>Bacteria</taxon>
        <taxon>Bacillati</taxon>
        <taxon>Bacillota</taxon>
        <taxon>Bacilli</taxon>
        <taxon>Bacillales</taxon>
        <taxon>Paenibacillaceae</taxon>
        <taxon>Paenibacillus</taxon>
    </lineage>
</organism>
<feature type="domain" description="MobA-like NTP transferase" evidence="1">
    <location>
        <begin position="5"/>
        <end position="155"/>
    </location>
</feature>
<comment type="caution">
    <text evidence="2">The sequence shown here is derived from an EMBL/GenBank/DDBJ whole genome shotgun (WGS) entry which is preliminary data.</text>
</comment>
<dbReference type="Gene3D" id="3.90.550.10">
    <property type="entry name" value="Spore Coat Polysaccharide Biosynthesis Protein SpsA, Chain A"/>
    <property type="match status" value="1"/>
</dbReference>
<dbReference type="SUPFAM" id="SSF53448">
    <property type="entry name" value="Nucleotide-diphospho-sugar transferases"/>
    <property type="match status" value="1"/>
</dbReference>
<accession>A0ABT4Q369</accession>
<evidence type="ECO:0000313" key="3">
    <source>
        <dbReference type="Proteomes" id="UP001527882"/>
    </source>
</evidence>
<evidence type="ECO:0000259" key="1">
    <source>
        <dbReference type="Pfam" id="PF12804"/>
    </source>
</evidence>
<reference evidence="2 3" key="1">
    <citation type="submission" date="2022-12" db="EMBL/GenBank/DDBJ databases">
        <title>Draft genome sequence of Paenibacillus sp. dW9.</title>
        <authorList>
            <person name="Choi E.-W."/>
            <person name="Kim D.-U."/>
        </authorList>
    </citation>
    <scope>NUCLEOTIDE SEQUENCE [LARGE SCALE GENOMIC DNA]</scope>
    <source>
        <strain evidence="3">dW9</strain>
    </source>
</reference>
<protein>
    <submittedName>
        <fullName evidence="2">NTP transferase domain-containing protein</fullName>
    </submittedName>
</protein>